<comment type="function">
    <text evidence="1">Thiol-specific peroxidase that catalyzes the reduction of hydrogen peroxide and organic hydroperoxides to water and alcohols, respectively. Plays a role in cell protection against oxidative stress by detoxifying peroxides and as sensor of hydrogen peroxide-mediated signaling events.</text>
</comment>
<evidence type="ECO:0000256" key="2">
    <source>
        <dbReference type="ARBA" id="ARBA00013017"/>
    </source>
</evidence>
<name>A0A6J4NK08_9ACTN</name>
<dbReference type="PANTHER" id="PTHR42801:SF7">
    <property type="entry name" value="SLL1159 PROTEIN"/>
    <property type="match status" value="1"/>
</dbReference>
<evidence type="ECO:0000313" key="13">
    <source>
        <dbReference type="EMBL" id="CAA9390487.1"/>
    </source>
</evidence>
<dbReference type="GO" id="GO:0045454">
    <property type="term" value="P:cell redox homeostasis"/>
    <property type="evidence" value="ECO:0007669"/>
    <property type="project" value="TreeGrafter"/>
</dbReference>
<reference evidence="13" key="1">
    <citation type="submission" date="2020-02" db="EMBL/GenBank/DDBJ databases">
        <authorList>
            <person name="Meier V. D."/>
        </authorList>
    </citation>
    <scope>NUCLEOTIDE SEQUENCE</scope>
    <source>
        <strain evidence="13">AVDCRST_MAG55</strain>
    </source>
</reference>
<keyword evidence="5" id="KW-0560">Oxidoreductase</keyword>
<comment type="similarity">
    <text evidence="9">Belongs to the peroxiredoxin family. BCP/PrxQ subfamily.</text>
</comment>
<proteinExistence type="inferred from homology"/>
<gene>
    <name evidence="13" type="ORF">AVDCRST_MAG55-65</name>
</gene>
<dbReference type="PANTHER" id="PTHR42801">
    <property type="entry name" value="THIOREDOXIN-DEPENDENT PEROXIDE REDUCTASE"/>
    <property type="match status" value="1"/>
</dbReference>
<dbReference type="PROSITE" id="PS51352">
    <property type="entry name" value="THIOREDOXIN_2"/>
    <property type="match status" value="1"/>
</dbReference>
<evidence type="ECO:0000256" key="7">
    <source>
        <dbReference type="ARBA" id="ARBA00023284"/>
    </source>
</evidence>
<accession>A0A6J4NK08</accession>
<comment type="catalytic activity">
    <reaction evidence="11">
        <text>a hydroperoxide + [thioredoxin]-dithiol = an alcohol + [thioredoxin]-disulfide + H2O</text>
        <dbReference type="Rhea" id="RHEA:62620"/>
        <dbReference type="Rhea" id="RHEA-COMP:10698"/>
        <dbReference type="Rhea" id="RHEA-COMP:10700"/>
        <dbReference type="ChEBI" id="CHEBI:15377"/>
        <dbReference type="ChEBI" id="CHEBI:29950"/>
        <dbReference type="ChEBI" id="CHEBI:30879"/>
        <dbReference type="ChEBI" id="CHEBI:35924"/>
        <dbReference type="ChEBI" id="CHEBI:50058"/>
        <dbReference type="EC" id="1.11.1.24"/>
    </reaction>
</comment>
<dbReference type="InterPro" id="IPR013766">
    <property type="entry name" value="Thioredoxin_domain"/>
</dbReference>
<evidence type="ECO:0000256" key="6">
    <source>
        <dbReference type="ARBA" id="ARBA00023157"/>
    </source>
</evidence>
<keyword evidence="3" id="KW-0575">Peroxidase</keyword>
<keyword evidence="7" id="KW-0676">Redox-active center</keyword>
<dbReference type="Gene3D" id="3.40.30.10">
    <property type="entry name" value="Glutaredoxin"/>
    <property type="match status" value="1"/>
</dbReference>
<dbReference type="InterPro" id="IPR000866">
    <property type="entry name" value="AhpC/TSA"/>
</dbReference>
<dbReference type="SUPFAM" id="SSF52833">
    <property type="entry name" value="Thioredoxin-like"/>
    <property type="match status" value="1"/>
</dbReference>
<evidence type="ECO:0000256" key="5">
    <source>
        <dbReference type="ARBA" id="ARBA00023002"/>
    </source>
</evidence>
<organism evidence="13">
    <name type="scientific">uncultured Rubrobacteraceae bacterium</name>
    <dbReference type="NCBI Taxonomy" id="349277"/>
    <lineage>
        <taxon>Bacteria</taxon>
        <taxon>Bacillati</taxon>
        <taxon>Actinomycetota</taxon>
        <taxon>Rubrobacteria</taxon>
        <taxon>Rubrobacterales</taxon>
        <taxon>Rubrobacteraceae</taxon>
        <taxon>environmental samples</taxon>
    </lineage>
</organism>
<dbReference type="GO" id="GO:0034599">
    <property type="term" value="P:cellular response to oxidative stress"/>
    <property type="evidence" value="ECO:0007669"/>
    <property type="project" value="TreeGrafter"/>
</dbReference>
<dbReference type="InterPro" id="IPR050924">
    <property type="entry name" value="Peroxiredoxin_BCP/PrxQ"/>
</dbReference>
<evidence type="ECO:0000259" key="12">
    <source>
        <dbReference type="PROSITE" id="PS51352"/>
    </source>
</evidence>
<keyword evidence="4" id="KW-0049">Antioxidant</keyword>
<dbReference type="AlphaFoldDB" id="A0A6J4NK08"/>
<evidence type="ECO:0000256" key="10">
    <source>
        <dbReference type="ARBA" id="ARBA00041373"/>
    </source>
</evidence>
<evidence type="ECO:0000256" key="1">
    <source>
        <dbReference type="ARBA" id="ARBA00003330"/>
    </source>
</evidence>
<feature type="domain" description="Thioredoxin" evidence="12">
    <location>
        <begin position="4"/>
        <end position="154"/>
    </location>
</feature>
<evidence type="ECO:0000256" key="3">
    <source>
        <dbReference type="ARBA" id="ARBA00022559"/>
    </source>
</evidence>
<evidence type="ECO:0000256" key="4">
    <source>
        <dbReference type="ARBA" id="ARBA00022862"/>
    </source>
</evidence>
<dbReference type="InterPro" id="IPR036249">
    <property type="entry name" value="Thioredoxin-like_sf"/>
</dbReference>
<dbReference type="Pfam" id="PF00578">
    <property type="entry name" value="AhpC-TSA"/>
    <property type="match status" value="1"/>
</dbReference>
<protein>
    <recommendedName>
        <fullName evidence="2">thioredoxin-dependent peroxiredoxin</fullName>
        <ecNumber evidence="2">1.11.1.24</ecNumber>
    </recommendedName>
    <alternativeName>
        <fullName evidence="10">Bacterioferritin comigratory protein</fullName>
    </alternativeName>
    <alternativeName>
        <fullName evidence="8">Thioredoxin peroxidase</fullName>
    </alternativeName>
</protein>
<dbReference type="GO" id="GO:0005737">
    <property type="term" value="C:cytoplasm"/>
    <property type="evidence" value="ECO:0007669"/>
    <property type="project" value="TreeGrafter"/>
</dbReference>
<dbReference type="EC" id="1.11.1.24" evidence="2"/>
<dbReference type="GO" id="GO:0008379">
    <property type="term" value="F:thioredoxin peroxidase activity"/>
    <property type="evidence" value="ECO:0007669"/>
    <property type="project" value="TreeGrafter"/>
</dbReference>
<evidence type="ECO:0000256" key="11">
    <source>
        <dbReference type="ARBA" id="ARBA00049091"/>
    </source>
</evidence>
<dbReference type="EMBL" id="CADCUZ010000006">
    <property type="protein sequence ID" value="CAA9390487.1"/>
    <property type="molecule type" value="Genomic_DNA"/>
</dbReference>
<keyword evidence="6" id="KW-1015">Disulfide bond</keyword>
<evidence type="ECO:0000256" key="8">
    <source>
        <dbReference type="ARBA" id="ARBA00032824"/>
    </source>
</evidence>
<sequence>MADLDVGRTAPSFELPDQQDHPWSLSGQLEVCPAVLVFYRGDWCPYCNGQLASYARKYGEFEGRGAQLAGISVDPPRNNAGMVGKLQIPYPLLSDARGEVAHAYGLWNEKENVATPAVVVVDRSGEVSYLYAGSDFADRPTDEELFAALDALGERGVPGSRIERRTGGPELRTTAAEARDGNVRPARPPMDLDELHAYYRGAFSTTTVLGGRLTGRLLRSASREVTRHQELVRNYARATQESADLVRELS</sequence>
<evidence type="ECO:0000256" key="9">
    <source>
        <dbReference type="ARBA" id="ARBA00038489"/>
    </source>
</evidence>